<dbReference type="InterPro" id="IPR037059">
    <property type="entry name" value="RHD_DNA_bind_dom_sf"/>
</dbReference>
<gene>
    <name evidence="5" type="primary">LOC112053564</name>
</gene>
<dbReference type="SUPFAM" id="SSF48403">
    <property type="entry name" value="Ankyrin repeat"/>
    <property type="match status" value="1"/>
</dbReference>
<evidence type="ECO:0000313" key="5">
    <source>
        <dbReference type="RefSeq" id="XP_052740649.1"/>
    </source>
</evidence>
<feature type="repeat" description="ANK" evidence="1">
    <location>
        <begin position="633"/>
        <end position="665"/>
    </location>
</feature>
<reference evidence="5" key="1">
    <citation type="submission" date="2025-08" db="UniProtKB">
        <authorList>
            <consortium name="RefSeq"/>
        </authorList>
    </citation>
    <scope>IDENTIFICATION</scope>
</reference>
<dbReference type="Gene3D" id="1.10.533.10">
    <property type="entry name" value="Death Domain, Fas"/>
    <property type="match status" value="1"/>
</dbReference>
<dbReference type="Pfam" id="PF16179">
    <property type="entry name" value="RHD_dimer"/>
    <property type="match status" value="1"/>
</dbReference>
<dbReference type="PROSITE" id="PS50088">
    <property type="entry name" value="ANK_REPEAT"/>
    <property type="match status" value="2"/>
</dbReference>
<dbReference type="InterPro" id="IPR000451">
    <property type="entry name" value="NFkB/Dor"/>
</dbReference>
<dbReference type="SMART" id="SM00248">
    <property type="entry name" value="ANK"/>
    <property type="match status" value="6"/>
</dbReference>
<dbReference type="InterPro" id="IPR008967">
    <property type="entry name" value="p53-like_TF_DNA-bd_sf"/>
</dbReference>
<dbReference type="SMART" id="SM00429">
    <property type="entry name" value="IPT"/>
    <property type="match status" value="1"/>
</dbReference>
<dbReference type="Gene3D" id="1.25.40.20">
    <property type="entry name" value="Ankyrin repeat-containing domain"/>
    <property type="match status" value="1"/>
</dbReference>
<sequence>MSASEADMSDSNMESPFSQSDSSPYSSPSQQVPQLANFISELSCTEPMQHRGTLPYLKITEQPQDHFRFRYKSEMIGTHGCLLGKSTSTTKTKSHPTVELKNYPGTALIRCRLVRHDVDEEHPHRLLEDDQDRDVTSIIPQQGSYRVAFSGMGIIHTAKKDVALLLFQKYSQEKIKHLNENGLRLMCENQAKNINLNIVRLKFSAHDVNTNAEICLPVYSEPIHNMKSAATNDLKICRISRCNGKPQGGDDVFIFVEKVNKKNIMIRFFEIDENGDRGWTANGTFLQSDVHHQYAIVFRTPRYRDPKTPNNMKVYMELVRPSDGRTSEPKEFTYIAETIHRMNKKRKADFSSYSSLESNSGSSIKSYSELPITVENVDNNNFFKNEDEIMKDIPAAVPFTVPQIQQVAPTSDILMADAILYEMGSASGGGVAKLSPMLGQPNVPAPPGPPELQLHSSEMDRILQRSIDPEERRRFCEADLPLAEYFKNFDSSLPEISEPGAMEFLKCSMFAADSGKNKNANHIQKDSLNVKEEFPKNNVKKINNGEYSAVYKSEDGQEVKKLVKELCEMIRSKTAYKKQTVRAKLERLFEMRLCNGDTFLHMTLCSNQPSLEYIVKLIHNMKMTKLLNLKNNQMQTILHLAIINDSPKLVSFLVSKGCNPMEEDDEGNNAVHYAVICQTCIEPLLHAVQSCGVSCDLNACNNEKQSPLHLAVIYASAQSAAALLRHGASANARDACGRTPLHLAATDHCERVARLLVDVIPPSDIDVVDGRGYTALQTVCDVREVRENTLEIAKLLLDKKADPLRHEEHNKPAWRLARDKPALWQLMQQYVRPPLDDDDVKSEPEDEFESADEGESAEAEAEAGAMAELPLFAEELAALLDTSGAWRELARRLRRDTLHAWFAAAPSPTKQLLYYLKDCDDNITSKSLALILEDMGCTDAAMVVRKYI</sequence>
<evidence type="ECO:0000259" key="3">
    <source>
        <dbReference type="PROSITE" id="PS50254"/>
    </source>
</evidence>
<dbReference type="Gene3D" id="2.60.40.340">
    <property type="entry name" value="Rel homology domain (RHD), DNA-binding domain"/>
    <property type="match status" value="1"/>
</dbReference>
<feature type="repeat" description="ANK" evidence="1">
    <location>
        <begin position="703"/>
        <end position="735"/>
    </location>
</feature>
<evidence type="ECO:0000313" key="4">
    <source>
        <dbReference type="Proteomes" id="UP001652582"/>
    </source>
</evidence>
<dbReference type="InterPro" id="IPR014756">
    <property type="entry name" value="Ig_E-set"/>
</dbReference>
<proteinExistence type="predicted"/>
<dbReference type="SUPFAM" id="SSF47986">
    <property type="entry name" value="DEATH domain"/>
    <property type="match status" value="1"/>
</dbReference>
<dbReference type="RefSeq" id="XP_052740649.1">
    <property type="nucleotide sequence ID" value="XM_052884689.1"/>
</dbReference>
<dbReference type="Pfam" id="PF00554">
    <property type="entry name" value="RHD_DNA_bind"/>
    <property type="match status" value="1"/>
</dbReference>
<dbReference type="InterPro" id="IPR013783">
    <property type="entry name" value="Ig-like_fold"/>
</dbReference>
<dbReference type="InterPro" id="IPR002110">
    <property type="entry name" value="Ankyrin_rpt"/>
</dbReference>
<feature type="region of interest" description="Disordered" evidence="2">
    <location>
        <begin position="834"/>
        <end position="860"/>
    </location>
</feature>
<dbReference type="InterPro" id="IPR036770">
    <property type="entry name" value="Ankyrin_rpt-contain_sf"/>
</dbReference>
<dbReference type="SUPFAM" id="SSF81296">
    <property type="entry name" value="E set domains"/>
    <property type="match status" value="1"/>
</dbReference>
<dbReference type="SUPFAM" id="SSF49417">
    <property type="entry name" value="p53-like transcription factors"/>
    <property type="match status" value="1"/>
</dbReference>
<feature type="compositionally biased region" description="Low complexity" evidence="2">
    <location>
        <begin position="15"/>
        <end position="32"/>
    </location>
</feature>
<feature type="compositionally biased region" description="Acidic residues" evidence="2">
    <location>
        <begin position="836"/>
        <end position="860"/>
    </location>
</feature>
<dbReference type="GeneID" id="112053564"/>
<dbReference type="Proteomes" id="UP001652582">
    <property type="component" value="Chromosome 12"/>
</dbReference>
<dbReference type="Gene3D" id="2.60.40.10">
    <property type="entry name" value="Immunoglobulins"/>
    <property type="match status" value="1"/>
</dbReference>
<evidence type="ECO:0000256" key="1">
    <source>
        <dbReference type="PROSITE-ProRule" id="PRU00023"/>
    </source>
</evidence>
<dbReference type="PRINTS" id="PR00057">
    <property type="entry name" value="NFKBTNSCPFCT"/>
</dbReference>
<name>A0ABM3LNN1_BICAN</name>
<keyword evidence="1" id="KW-0040">ANK repeat</keyword>
<keyword evidence="4" id="KW-1185">Reference proteome</keyword>
<feature type="domain" description="RHD" evidence="3">
    <location>
        <begin position="52"/>
        <end position="230"/>
    </location>
</feature>
<evidence type="ECO:0000256" key="2">
    <source>
        <dbReference type="SAM" id="MobiDB-lite"/>
    </source>
</evidence>
<organism evidence="4 5">
    <name type="scientific">Bicyclus anynana</name>
    <name type="common">Squinting bush brown butterfly</name>
    <dbReference type="NCBI Taxonomy" id="110368"/>
    <lineage>
        <taxon>Eukaryota</taxon>
        <taxon>Metazoa</taxon>
        <taxon>Ecdysozoa</taxon>
        <taxon>Arthropoda</taxon>
        <taxon>Hexapoda</taxon>
        <taxon>Insecta</taxon>
        <taxon>Pterygota</taxon>
        <taxon>Neoptera</taxon>
        <taxon>Endopterygota</taxon>
        <taxon>Lepidoptera</taxon>
        <taxon>Glossata</taxon>
        <taxon>Ditrysia</taxon>
        <taxon>Papilionoidea</taxon>
        <taxon>Nymphalidae</taxon>
        <taxon>Satyrinae</taxon>
        <taxon>Satyrini</taxon>
        <taxon>Mycalesina</taxon>
        <taxon>Bicyclus</taxon>
    </lineage>
</organism>
<dbReference type="InterPro" id="IPR002909">
    <property type="entry name" value="IPT_dom"/>
</dbReference>
<feature type="compositionally biased region" description="Polar residues" evidence="2">
    <location>
        <begin position="1"/>
        <end position="14"/>
    </location>
</feature>
<dbReference type="InterPro" id="IPR011539">
    <property type="entry name" value="RHD_DNA_bind_dom"/>
</dbReference>
<dbReference type="PANTHER" id="PTHR24169">
    <property type="entry name" value="NUCLEAR FACTOR NF-KAPPA-B PROTEIN"/>
    <property type="match status" value="1"/>
</dbReference>
<dbReference type="InterPro" id="IPR032397">
    <property type="entry name" value="RHD_dimer"/>
</dbReference>
<accession>A0ABM3LNN1</accession>
<feature type="region of interest" description="Disordered" evidence="2">
    <location>
        <begin position="1"/>
        <end position="32"/>
    </location>
</feature>
<dbReference type="PROSITE" id="PS50297">
    <property type="entry name" value="ANK_REP_REGION"/>
    <property type="match status" value="1"/>
</dbReference>
<dbReference type="Pfam" id="PF12796">
    <property type="entry name" value="Ank_2"/>
    <property type="match status" value="2"/>
</dbReference>
<dbReference type="PANTHER" id="PTHR24169:SF28">
    <property type="entry name" value="NUCLEAR FACTOR NF-KAPPA-B P110 SUBUNIT"/>
    <property type="match status" value="1"/>
</dbReference>
<protein>
    <submittedName>
        <fullName evidence="5">Uncharacterized protein LOC112053564</fullName>
    </submittedName>
</protein>
<dbReference type="PROSITE" id="PS50254">
    <property type="entry name" value="REL_2"/>
    <property type="match status" value="1"/>
</dbReference>
<dbReference type="InterPro" id="IPR011029">
    <property type="entry name" value="DEATH-like_dom_sf"/>
</dbReference>